<dbReference type="AlphaFoldDB" id="A0A5B2VQ34"/>
<dbReference type="Gene3D" id="1.20.120.450">
    <property type="entry name" value="dinb family like domain"/>
    <property type="match status" value="1"/>
</dbReference>
<gene>
    <name evidence="2" type="ORF">F0L74_18605</name>
</gene>
<comment type="caution">
    <text evidence="2">The sequence shown here is derived from an EMBL/GenBank/DDBJ whole genome shotgun (WGS) entry which is preliminary data.</text>
</comment>
<evidence type="ECO:0000313" key="3">
    <source>
        <dbReference type="Proteomes" id="UP000324611"/>
    </source>
</evidence>
<name>A0A5B2VQ34_9BACT</name>
<accession>A0A5B2VQ34</accession>
<dbReference type="EMBL" id="VUOC01000003">
    <property type="protein sequence ID" value="KAA2241873.1"/>
    <property type="molecule type" value="Genomic_DNA"/>
</dbReference>
<feature type="domain" description="DinB-like" evidence="1">
    <location>
        <begin position="28"/>
        <end position="159"/>
    </location>
</feature>
<dbReference type="InterPro" id="IPR034660">
    <property type="entry name" value="DinB/YfiT-like"/>
</dbReference>
<dbReference type="InterPro" id="IPR024775">
    <property type="entry name" value="DinB-like"/>
</dbReference>
<evidence type="ECO:0000259" key="1">
    <source>
        <dbReference type="Pfam" id="PF12867"/>
    </source>
</evidence>
<evidence type="ECO:0000313" key="2">
    <source>
        <dbReference type="EMBL" id="KAA2241873.1"/>
    </source>
</evidence>
<proteinExistence type="predicted"/>
<sequence length="168" mass="18405">MSELKQEVWLRGPVNGIPALLQPVAHALLQAQEEIHALLADFPASRLWERPAGLASVGFHLQHLSGVLDRLFTYANGQTLSAQQLQYLAAEGVADENIQITTLLAAFDVQIAQALTQLKDTDPAALTDIRTVGRKQVPSTMLGLLFHAAEHTMRHTGQLLATVRFVRL</sequence>
<dbReference type="Proteomes" id="UP000324611">
    <property type="component" value="Unassembled WGS sequence"/>
</dbReference>
<dbReference type="Pfam" id="PF12867">
    <property type="entry name" value="DinB_2"/>
    <property type="match status" value="1"/>
</dbReference>
<reference evidence="2 3" key="1">
    <citation type="submission" date="2019-09" db="EMBL/GenBank/DDBJ databases">
        <title>Chitinophaga ginsengihumi sp. nov., isolated from soil of ginseng rhizosphere.</title>
        <authorList>
            <person name="Lee J."/>
        </authorList>
    </citation>
    <scope>NUCLEOTIDE SEQUENCE [LARGE SCALE GENOMIC DNA]</scope>
    <source>
        <strain evidence="2 3">BN140078</strain>
    </source>
</reference>
<dbReference type="RefSeq" id="WP_149839379.1">
    <property type="nucleotide sequence ID" value="NZ_VUOC01000003.1"/>
</dbReference>
<dbReference type="SUPFAM" id="SSF109854">
    <property type="entry name" value="DinB/YfiT-like putative metalloenzymes"/>
    <property type="match status" value="1"/>
</dbReference>
<protein>
    <submittedName>
        <fullName evidence="2">DinB family protein</fullName>
    </submittedName>
</protein>
<organism evidence="2 3">
    <name type="scientific">Chitinophaga agrisoli</name>
    <dbReference type="NCBI Taxonomy" id="2607653"/>
    <lineage>
        <taxon>Bacteria</taxon>
        <taxon>Pseudomonadati</taxon>
        <taxon>Bacteroidota</taxon>
        <taxon>Chitinophagia</taxon>
        <taxon>Chitinophagales</taxon>
        <taxon>Chitinophagaceae</taxon>
        <taxon>Chitinophaga</taxon>
    </lineage>
</organism>
<keyword evidence="3" id="KW-1185">Reference proteome</keyword>
<reference evidence="2 3" key="2">
    <citation type="submission" date="2019-09" db="EMBL/GenBank/DDBJ databases">
        <authorList>
            <person name="Jin C."/>
        </authorList>
    </citation>
    <scope>NUCLEOTIDE SEQUENCE [LARGE SCALE GENOMIC DNA]</scope>
    <source>
        <strain evidence="2 3">BN140078</strain>
    </source>
</reference>